<dbReference type="EMBL" id="KZ679690">
    <property type="protein sequence ID" value="PTB49792.1"/>
    <property type="molecule type" value="Genomic_DNA"/>
</dbReference>
<dbReference type="AlphaFoldDB" id="A0A2T3ZYA5"/>
<sequence>MGTARESLPSPSGRVRSTIPQINLAFSSMIIFIINFLSKIELIPSNASLKQTSPSSYQFLFSFVSLCESFKLLLHVHTVAATATTAITVKQYINLKLKGMIPRAEKRFDQENKMGGGETTDVDEDHVEPEKRRGWKRRFTPVCWGSLTLKTYTKLRPKGSESAIDRNTSFGTDLDAKLQQVIFRPVCSERENMNLTRLGSRTSIDAPTTQSYEGGDCFSSSTDNPTSLVTL</sequence>
<evidence type="ECO:0000313" key="2">
    <source>
        <dbReference type="EMBL" id="PTB49792.1"/>
    </source>
</evidence>
<protein>
    <submittedName>
        <fullName evidence="2">Uncharacterized protein</fullName>
    </submittedName>
</protein>
<feature type="region of interest" description="Disordered" evidence="1">
    <location>
        <begin position="198"/>
        <end position="231"/>
    </location>
</feature>
<proteinExistence type="predicted"/>
<reference evidence="2 3" key="1">
    <citation type="submission" date="2016-07" db="EMBL/GenBank/DDBJ databases">
        <title>Multiple horizontal gene transfer events from other fungi enriched the ability of initially mycotrophic Trichoderma (Ascomycota) to feed on dead plant biomass.</title>
        <authorList>
            <consortium name="DOE Joint Genome Institute"/>
            <person name="Aerts A."/>
            <person name="Atanasova L."/>
            <person name="Chenthamara K."/>
            <person name="Zhang J."/>
            <person name="Grujic M."/>
            <person name="Henrissat B."/>
            <person name="Kuo A."/>
            <person name="Salamov A."/>
            <person name="Lipzen A."/>
            <person name="Labutti K."/>
            <person name="Barry K."/>
            <person name="Miao Y."/>
            <person name="Rahimi M.J."/>
            <person name="Shen Q."/>
            <person name="Grigoriev I.V."/>
            <person name="Kubicek C.P."/>
            <person name="Druzhinina I.S."/>
        </authorList>
    </citation>
    <scope>NUCLEOTIDE SEQUENCE [LARGE SCALE GENOMIC DNA]</scope>
    <source>
        <strain evidence="2 3">CBS 226.95</strain>
    </source>
</reference>
<dbReference type="Proteomes" id="UP000241690">
    <property type="component" value="Unassembled WGS sequence"/>
</dbReference>
<keyword evidence="3" id="KW-1185">Reference proteome</keyword>
<feature type="region of interest" description="Disordered" evidence="1">
    <location>
        <begin position="110"/>
        <end position="129"/>
    </location>
</feature>
<accession>A0A2T3ZYA5</accession>
<evidence type="ECO:0000313" key="3">
    <source>
        <dbReference type="Proteomes" id="UP000241690"/>
    </source>
</evidence>
<gene>
    <name evidence="2" type="ORF">M431DRAFT_542253</name>
</gene>
<organism evidence="2 3">
    <name type="scientific">Trichoderma harzianum CBS 226.95</name>
    <dbReference type="NCBI Taxonomy" id="983964"/>
    <lineage>
        <taxon>Eukaryota</taxon>
        <taxon>Fungi</taxon>
        <taxon>Dikarya</taxon>
        <taxon>Ascomycota</taxon>
        <taxon>Pezizomycotina</taxon>
        <taxon>Sordariomycetes</taxon>
        <taxon>Hypocreomycetidae</taxon>
        <taxon>Hypocreales</taxon>
        <taxon>Hypocreaceae</taxon>
        <taxon>Trichoderma</taxon>
    </lineage>
</organism>
<evidence type="ECO:0000256" key="1">
    <source>
        <dbReference type="SAM" id="MobiDB-lite"/>
    </source>
</evidence>
<dbReference type="RefSeq" id="XP_024769469.1">
    <property type="nucleotide sequence ID" value="XM_024921119.1"/>
</dbReference>
<name>A0A2T3ZYA5_TRIHA</name>
<dbReference type="GeneID" id="36629695"/>